<organism evidence="2 3">
    <name type="scientific">Reichenbachiella faecimaris</name>
    <dbReference type="NCBI Taxonomy" id="692418"/>
    <lineage>
        <taxon>Bacteria</taxon>
        <taxon>Pseudomonadati</taxon>
        <taxon>Bacteroidota</taxon>
        <taxon>Cytophagia</taxon>
        <taxon>Cytophagales</taxon>
        <taxon>Reichenbachiellaceae</taxon>
        <taxon>Reichenbachiella</taxon>
    </lineage>
</organism>
<evidence type="ECO:0008006" key="4">
    <source>
        <dbReference type="Google" id="ProtNLM"/>
    </source>
</evidence>
<keyword evidence="1" id="KW-0732">Signal</keyword>
<protein>
    <recommendedName>
        <fullName evidence="4">DKNYY family protein</fullName>
    </recommendedName>
</protein>
<dbReference type="EMBL" id="FWYF01000003">
    <property type="protein sequence ID" value="SMD37330.1"/>
    <property type="molecule type" value="Genomic_DNA"/>
</dbReference>
<feature type="chain" id="PRO_5012574307" description="DKNYY family protein" evidence="1">
    <location>
        <begin position="20"/>
        <end position="213"/>
    </location>
</feature>
<feature type="signal peptide" evidence="1">
    <location>
        <begin position="1"/>
        <end position="19"/>
    </location>
</feature>
<dbReference type="Proteomes" id="UP000192472">
    <property type="component" value="Unassembled WGS sequence"/>
</dbReference>
<evidence type="ECO:0000313" key="2">
    <source>
        <dbReference type="EMBL" id="SMD37330.1"/>
    </source>
</evidence>
<dbReference type="PROSITE" id="PS51257">
    <property type="entry name" value="PROKAR_LIPOPROTEIN"/>
    <property type="match status" value="1"/>
</dbReference>
<dbReference type="RefSeq" id="WP_084373968.1">
    <property type="nucleotide sequence ID" value="NZ_FWYF01000003.1"/>
</dbReference>
<evidence type="ECO:0000256" key="1">
    <source>
        <dbReference type="SAM" id="SignalP"/>
    </source>
</evidence>
<name>A0A1W2GL07_REIFA</name>
<keyword evidence="3" id="KW-1185">Reference proteome</keyword>
<reference evidence="2 3" key="1">
    <citation type="submission" date="2017-04" db="EMBL/GenBank/DDBJ databases">
        <authorList>
            <person name="Afonso C.L."/>
            <person name="Miller P.J."/>
            <person name="Scott M.A."/>
            <person name="Spackman E."/>
            <person name="Goraichik I."/>
            <person name="Dimitrov K.M."/>
            <person name="Suarez D.L."/>
            <person name="Swayne D.E."/>
        </authorList>
    </citation>
    <scope>NUCLEOTIDE SEQUENCE [LARGE SCALE GENOMIC DNA]</scope>
    <source>
        <strain evidence="2 3">DSM 26133</strain>
    </source>
</reference>
<gene>
    <name evidence="2" type="ORF">SAMN04488029_3355</name>
</gene>
<dbReference type="AlphaFoldDB" id="A0A1W2GL07"/>
<sequence>MHYKILILLFLLSACSQHYFDQPQPVDGQNIYAFPEPFRGIWTDGRDSLIVGKFYFSNIEYKNLSIPYTKADTTAYAIFKNNKVYPYDSLRQQIMGTSQSFEIRNDSIHYSTRDILEVQLGKRAFLRQVGDQFALNVKGENEWWELFLMGVTDQKKVVVTYPNVDLLMSNKIKPILSNSEEDYFEVRWTTEEFQELIQNNIFSDTLLFIDQQN</sequence>
<dbReference type="OrthoDB" id="1345629at2"/>
<evidence type="ECO:0000313" key="3">
    <source>
        <dbReference type="Proteomes" id="UP000192472"/>
    </source>
</evidence>
<accession>A0A1W2GL07</accession>
<proteinExistence type="predicted"/>